<reference evidence="1 2" key="1">
    <citation type="submission" date="2018-05" db="EMBL/GenBank/DDBJ databases">
        <authorList>
            <consortium name="IHU Genomes"/>
        </authorList>
    </citation>
    <scope>NUCLEOTIDE SEQUENCE [LARGE SCALE GENOMIC DNA]</scope>
    <source>
        <strain evidence="1 2">P7335</strain>
    </source>
</reference>
<proteinExistence type="predicted"/>
<sequence length="239" mass="25173">MPRTGRPTTMFRRRKHSTALVTALLVAAGLGGVSVLLAPTHRHAEIAVEHGSADAAEVAPQAAAPEKPTVVAAAPVVALRPPVVVVTKESDAHDIVKAIVSHGRYAGLTDDQITTVIATAKIESSFRPAVSGGVQAYGGRGTAADEVIGLFQEKASFGTVAERQDPNSAITRFITRFLEAYRKHGITGDHVQAATLAQNPQLLKRNRGVGTQYYRTIQAALGDAAGLHRQALDALRPIA</sequence>
<accession>A0A375YM57</accession>
<evidence type="ECO:0000313" key="2">
    <source>
        <dbReference type="Proteomes" id="UP000252008"/>
    </source>
</evidence>
<organism evidence="1 2">
    <name type="scientific">Mycolicibacterium parafortuitum</name>
    <name type="common">Mycobacterium parafortuitum</name>
    <dbReference type="NCBI Taxonomy" id="39692"/>
    <lineage>
        <taxon>Bacteria</taxon>
        <taxon>Bacillati</taxon>
        <taxon>Actinomycetota</taxon>
        <taxon>Actinomycetes</taxon>
        <taxon>Mycobacteriales</taxon>
        <taxon>Mycobacteriaceae</taxon>
        <taxon>Mycolicibacterium</taxon>
    </lineage>
</organism>
<dbReference type="EMBL" id="UEGS01000001">
    <property type="protein sequence ID" value="SRX82129.1"/>
    <property type="molecule type" value="Genomic_DNA"/>
</dbReference>
<name>A0A375YM57_MYCPF</name>
<dbReference type="STRING" id="39692.BST38_12640"/>
<dbReference type="Proteomes" id="UP000252008">
    <property type="component" value="Unassembled WGS sequence"/>
</dbReference>
<evidence type="ECO:0000313" key="1">
    <source>
        <dbReference type="EMBL" id="SRX82129.1"/>
    </source>
</evidence>
<keyword evidence="2" id="KW-1185">Reference proteome</keyword>
<dbReference type="AlphaFoldDB" id="A0A375YM57"/>
<protein>
    <submittedName>
        <fullName evidence="1">Uncharacterized protein</fullName>
    </submittedName>
</protein>
<gene>
    <name evidence="1" type="ORF">MPP7335_03888</name>
</gene>